<proteinExistence type="predicted"/>
<feature type="transmembrane region" description="Helical" evidence="1">
    <location>
        <begin position="42"/>
        <end position="63"/>
    </location>
</feature>
<dbReference type="InParanoid" id="J9D4X1"/>
<accession>J9D4X1</accession>
<evidence type="ECO:0000313" key="2">
    <source>
        <dbReference type="EMBL" id="EJW02569.1"/>
    </source>
</evidence>
<evidence type="ECO:0000313" key="3">
    <source>
        <dbReference type="Proteomes" id="UP000003163"/>
    </source>
</evidence>
<comment type="caution">
    <text evidence="2">The sequence shown here is derived from an EMBL/GenBank/DDBJ whole genome shotgun (WGS) entry which is preliminary data.</text>
</comment>
<keyword evidence="1" id="KW-0812">Transmembrane</keyword>
<protein>
    <submittedName>
        <fullName evidence="2">Uncharacterized protein</fullName>
    </submittedName>
</protein>
<name>J9D4X1_EDHAE</name>
<dbReference type="AlphaFoldDB" id="J9D4X1"/>
<keyword evidence="1" id="KW-1133">Transmembrane helix</keyword>
<sequence length="154" mass="18415">MAQKLQSATEQCEEAIKTKNLQKYFQSYQELRSLPIEAEEKIFYTVYYMLCLLASGSIEYYILFSKIQKEEFKNKYVKLLLEIEERFHERNYKALYEIAKNNSVFELPLNVLIEAIFDDLKSDSTEINEDEENQRRRSKSVRNSLWLAENQTKL</sequence>
<keyword evidence="3" id="KW-1185">Reference proteome</keyword>
<dbReference type="VEuPathDB" id="MicrosporidiaDB:EDEG_03024"/>
<dbReference type="Proteomes" id="UP000003163">
    <property type="component" value="Unassembled WGS sequence"/>
</dbReference>
<dbReference type="Gene3D" id="1.25.40.990">
    <property type="match status" value="1"/>
</dbReference>
<evidence type="ECO:0000256" key="1">
    <source>
        <dbReference type="SAM" id="Phobius"/>
    </source>
</evidence>
<dbReference type="EMBL" id="AFBI03000065">
    <property type="protein sequence ID" value="EJW02569.1"/>
    <property type="molecule type" value="Genomic_DNA"/>
</dbReference>
<gene>
    <name evidence="2" type="ORF">EDEG_03024</name>
</gene>
<organism evidence="2 3">
    <name type="scientific">Edhazardia aedis (strain USNM 41457)</name>
    <name type="common">Microsporidian parasite</name>
    <dbReference type="NCBI Taxonomy" id="1003232"/>
    <lineage>
        <taxon>Eukaryota</taxon>
        <taxon>Fungi</taxon>
        <taxon>Fungi incertae sedis</taxon>
        <taxon>Microsporidia</taxon>
        <taxon>Edhazardia</taxon>
    </lineage>
</organism>
<reference evidence="2 3" key="1">
    <citation type="submission" date="2011-08" db="EMBL/GenBank/DDBJ databases">
        <authorList>
            <person name="Liu Z.J."/>
            <person name="Shi F.L."/>
            <person name="Lu J.Q."/>
            <person name="Li M."/>
            <person name="Wang Z.L."/>
        </authorList>
    </citation>
    <scope>NUCLEOTIDE SEQUENCE [LARGE SCALE GENOMIC DNA]</scope>
    <source>
        <strain evidence="2 3">USNM 41457</strain>
    </source>
</reference>
<dbReference type="HOGENOM" id="CLU_1704217_0_0_1"/>
<keyword evidence="1" id="KW-0472">Membrane</keyword>
<reference evidence="3" key="2">
    <citation type="submission" date="2015-07" db="EMBL/GenBank/DDBJ databases">
        <title>Contrasting host-pathogen interactions and genome evolution in two generalist and specialist microsporidian pathogens of mosquitoes.</title>
        <authorList>
            <consortium name="The Broad Institute Genomics Platform"/>
            <consortium name="The Broad Institute Genome Sequencing Center for Infectious Disease"/>
            <person name="Cuomo C.A."/>
            <person name="Sanscrainte N.D."/>
            <person name="Goldberg J.M."/>
            <person name="Heiman D."/>
            <person name="Young S."/>
            <person name="Zeng Q."/>
            <person name="Becnel J.J."/>
            <person name="Birren B.W."/>
        </authorList>
    </citation>
    <scope>NUCLEOTIDE SEQUENCE [LARGE SCALE GENOMIC DNA]</scope>
    <source>
        <strain evidence="3">USNM 41457</strain>
    </source>
</reference>